<evidence type="ECO:0000313" key="2">
    <source>
        <dbReference type="EMBL" id="ALG07831.1"/>
    </source>
</evidence>
<proteinExistence type="predicted"/>
<dbReference type="Pfam" id="PF00533">
    <property type="entry name" value="BRCT"/>
    <property type="match status" value="1"/>
</dbReference>
<dbReference type="SUPFAM" id="SSF52113">
    <property type="entry name" value="BRCT domain"/>
    <property type="match status" value="1"/>
</dbReference>
<dbReference type="Gene3D" id="3.40.50.10190">
    <property type="entry name" value="BRCT domain"/>
    <property type="match status" value="1"/>
</dbReference>
<dbReference type="KEGG" id="kphy:AOZ06_13740"/>
<feature type="domain" description="BRCT" evidence="1">
    <location>
        <begin position="119"/>
        <end position="181"/>
    </location>
</feature>
<dbReference type="SUPFAM" id="SSF158682">
    <property type="entry name" value="TerB-like"/>
    <property type="match status" value="1"/>
</dbReference>
<dbReference type="InterPro" id="IPR001357">
    <property type="entry name" value="BRCT_dom"/>
</dbReference>
<dbReference type="InterPro" id="IPR029024">
    <property type="entry name" value="TerB-like"/>
</dbReference>
<reference evidence="2 3" key="1">
    <citation type="submission" date="2015-07" db="EMBL/GenBank/DDBJ databases">
        <title>Genome sequencing of Kibdelosporangium phytohabitans.</title>
        <authorList>
            <person name="Qin S."/>
            <person name="Xing K."/>
        </authorList>
    </citation>
    <scope>NUCLEOTIDE SEQUENCE [LARGE SCALE GENOMIC DNA]</scope>
    <source>
        <strain evidence="2 3">KLBMP1111</strain>
    </source>
</reference>
<dbReference type="RefSeq" id="WP_054289741.1">
    <property type="nucleotide sequence ID" value="NZ_CP012752.1"/>
</dbReference>
<evidence type="ECO:0000313" key="3">
    <source>
        <dbReference type="Proteomes" id="UP000063699"/>
    </source>
</evidence>
<keyword evidence="3" id="KW-1185">Reference proteome</keyword>
<gene>
    <name evidence="2" type="ORF">AOZ06_13740</name>
</gene>
<sequence>MPKISHPARADEYLAVLDRALLDRHLSATEQDELVRTAQDVGLTRGDTTDLHQRYLTALAVRAWADEVVTDVELADLRLVTGLLGLPDSAVDTAVSTARQLVKLGNRARDEFQLRHGDSVVFTGQMRLSREEWTERAQRAGLGVHRTVTKTTRLVVAADPDSLSGKAKKAHTHRIPIITEDAFESFIGRLPTSATG</sequence>
<dbReference type="AlphaFoldDB" id="A0A0N7F373"/>
<protein>
    <recommendedName>
        <fullName evidence="1">BRCT domain-containing protein</fullName>
    </recommendedName>
</protein>
<organism evidence="2 3">
    <name type="scientific">Kibdelosporangium phytohabitans</name>
    <dbReference type="NCBI Taxonomy" id="860235"/>
    <lineage>
        <taxon>Bacteria</taxon>
        <taxon>Bacillati</taxon>
        <taxon>Actinomycetota</taxon>
        <taxon>Actinomycetes</taxon>
        <taxon>Pseudonocardiales</taxon>
        <taxon>Pseudonocardiaceae</taxon>
        <taxon>Kibdelosporangium</taxon>
    </lineage>
</organism>
<dbReference type="STRING" id="860235.AOZ06_13740"/>
<evidence type="ECO:0000259" key="1">
    <source>
        <dbReference type="Pfam" id="PF00533"/>
    </source>
</evidence>
<dbReference type="Proteomes" id="UP000063699">
    <property type="component" value="Chromosome"/>
</dbReference>
<accession>A0A0N7F373</accession>
<dbReference type="InterPro" id="IPR036420">
    <property type="entry name" value="BRCT_dom_sf"/>
</dbReference>
<name>A0A0N7F373_9PSEU</name>
<dbReference type="EMBL" id="CP012752">
    <property type="protein sequence ID" value="ALG07831.1"/>
    <property type="molecule type" value="Genomic_DNA"/>
</dbReference>